<accession>A0A0B1S790</accession>
<dbReference type="Proteomes" id="UP000053660">
    <property type="component" value="Unassembled WGS sequence"/>
</dbReference>
<protein>
    <submittedName>
        <fullName evidence="1">Uncharacterized protein</fullName>
    </submittedName>
</protein>
<sequence>MAAAETRERLVSQMATYMQHKDKKTFDEMFPTYDRRHDFTSGYRVQLRLIEQAINDELDDLGMAPIYIENWTRDDRAFINVKMN</sequence>
<keyword evidence="2" id="KW-1185">Reference proteome</keyword>
<dbReference type="OrthoDB" id="5846691at2759"/>
<dbReference type="EMBL" id="KN598670">
    <property type="protein sequence ID" value="KHJ80814.1"/>
    <property type="molecule type" value="Genomic_DNA"/>
</dbReference>
<proteinExistence type="predicted"/>
<dbReference type="AlphaFoldDB" id="A0A0B1S790"/>
<reference evidence="1 2" key="1">
    <citation type="submission" date="2014-03" db="EMBL/GenBank/DDBJ databases">
        <title>Draft genome of the hookworm Oesophagostomum dentatum.</title>
        <authorList>
            <person name="Mitreva M."/>
        </authorList>
    </citation>
    <scope>NUCLEOTIDE SEQUENCE [LARGE SCALE GENOMIC DNA]</scope>
    <source>
        <strain evidence="1 2">OD-Hann</strain>
    </source>
</reference>
<evidence type="ECO:0000313" key="1">
    <source>
        <dbReference type="EMBL" id="KHJ80814.1"/>
    </source>
</evidence>
<organism evidence="1 2">
    <name type="scientific">Oesophagostomum dentatum</name>
    <name type="common">Nodular worm</name>
    <dbReference type="NCBI Taxonomy" id="61180"/>
    <lineage>
        <taxon>Eukaryota</taxon>
        <taxon>Metazoa</taxon>
        <taxon>Ecdysozoa</taxon>
        <taxon>Nematoda</taxon>
        <taxon>Chromadorea</taxon>
        <taxon>Rhabditida</taxon>
        <taxon>Rhabditina</taxon>
        <taxon>Rhabditomorpha</taxon>
        <taxon>Strongyloidea</taxon>
        <taxon>Strongylidae</taxon>
        <taxon>Oesophagostomum</taxon>
    </lineage>
</organism>
<name>A0A0B1S790_OESDE</name>
<evidence type="ECO:0000313" key="2">
    <source>
        <dbReference type="Proteomes" id="UP000053660"/>
    </source>
</evidence>
<gene>
    <name evidence="1" type="ORF">OESDEN_19506</name>
</gene>